<gene>
    <name evidence="9 13" type="primary">dxr</name>
    <name evidence="13" type="ORF">HH1059_07650</name>
</gene>
<feature type="binding site" evidence="9">
    <location>
        <position position="16"/>
    </location>
    <ligand>
        <name>NADPH</name>
        <dbReference type="ChEBI" id="CHEBI:57783"/>
    </ligand>
</feature>
<evidence type="ECO:0000259" key="11">
    <source>
        <dbReference type="Pfam" id="PF08436"/>
    </source>
</evidence>
<dbReference type="PANTHER" id="PTHR30525">
    <property type="entry name" value="1-DEOXY-D-XYLULOSE 5-PHOSPHATE REDUCTOISOMERASE"/>
    <property type="match status" value="1"/>
</dbReference>
<dbReference type="GO" id="GO:0070402">
    <property type="term" value="F:NADPH binding"/>
    <property type="evidence" value="ECO:0007669"/>
    <property type="project" value="InterPro"/>
</dbReference>
<dbReference type="EC" id="1.1.1.267" evidence="9"/>
<feature type="domain" description="1-deoxy-D-xylulose 5-phosphate reductoisomerase N-terminal" evidence="10">
    <location>
        <begin position="10"/>
        <end position="139"/>
    </location>
</feature>
<dbReference type="InterPro" id="IPR036169">
    <property type="entry name" value="DXPR_C_sf"/>
</dbReference>
<comment type="cofactor">
    <cofactor evidence="9">
        <name>Mg(2+)</name>
        <dbReference type="ChEBI" id="CHEBI:18420"/>
    </cofactor>
    <cofactor evidence="9">
        <name>Mn(2+)</name>
        <dbReference type="ChEBI" id="CHEBI:29035"/>
    </cofactor>
</comment>
<dbReference type="GO" id="GO:0051484">
    <property type="term" value="P:isopentenyl diphosphate biosynthetic process, methylerythritol 4-phosphate pathway involved in terpenoid biosynthetic process"/>
    <property type="evidence" value="ECO:0007669"/>
    <property type="project" value="UniProtKB-ARBA"/>
</dbReference>
<keyword evidence="5 9" id="KW-0560">Oxidoreductase</keyword>
<keyword evidence="4 9" id="KW-0521">NADP</keyword>
<feature type="binding site" evidence="9">
    <location>
        <position position="42"/>
    </location>
    <ligand>
        <name>NADPH</name>
        <dbReference type="ChEBI" id="CHEBI:57783"/>
    </ligand>
</feature>
<feature type="binding site" evidence="9">
    <location>
        <position position="158"/>
    </location>
    <ligand>
        <name>1-deoxy-D-xylulose 5-phosphate</name>
        <dbReference type="ChEBI" id="CHEBI:57792"/>
    </ligand>
</feature>
<dbReference type="Pfam" id="PF08436">
    <property type="entry name" value="DXP_redisom_C"/>
    <property type="match status" value="1"/>
</dbReference>
<dbReference type="SUPFAM" id="SSF69055">
    <property type="entry name" value="1-deoxy-D-xylulose-5-phosphate reductoisomerase, C-terminal domain"/>
    <property type="match status" value="1"/>
</dbReference>
<dbReference type="Proteomes" id="UP000218890">
    <property type="component" value="Chromosome"/>
</dbReference>
<organism evidence="13 14">
    <name type="scientific">Halorhodospira halochloris</name>
    <name type="common">Ectothiorhodospira halochloris</name>
    <dbReference type="NCBI Taxonomy" id="1052"/>
    <lineage>
        <taxon>Bacteria</taxon>
        <taxon>Pseudomonadati</taxon>
        <taxon>Pseudomonadota</taxon>
        <taxon>Gammaproteobacteria</taxon>
        <taxon>Chromatiales</taxon>
        <taxon>Ectothiorhodospiraceae</taxon>
        <taxon>Halorhodospira</taxon>
    </lineage>
</organism>
<dbReference type="AlphaFoldDB" id="A0A0X8X8H5"/>
<dbReference type="UniPathway" id="UPA00056">
    <property type="reaction ID" value="UER00092"/>
</dbReference>
<keyword evidence="6 9" id="KW-0464">Manganese</keyword>
<dbReference type="Gene3D" id="1.10.1740.10">
    <property type="match status" value="1"/>
</dbReference>
<dbReference type="PIRSF" id="PIRSF006205">
    <property type="entry name" value="Dxp_reductismrs"/>
    <property type="match status" value="1"/>
</dbReference>
<evidence type="ECO:0000313" key="14">
    <source>
        <dbReference type="Proteomes" id="UP000218890"/>
    </source>
</evidence>
<dbReference type="KEGG" id="hhk:HH1059_07650"/>
<proteinExistence type="inferred from homology"/>
<dbReference type="InterPro" id="IPR036291">
    <property type="entry name" value="NAD(P)-bd_dom_sf"/>
</dbReference>
<dbReference type="FunFam" id="3.40.50.720:FF:000045">
    <property type="entry name" value="1-deoxy-D-xylulose 5-phosphate reductoisomerase"/>
    <property type="match status" value="1"/>
</dbReference>
<evidence type="ECO:0000313" key="13">
    <source>
        <dbReference type="EMBL" id="BAU57455.2"/>
    </source>
</evidence>
<feature type="binding site" evidence="9">
    <location>
        <position position="222"/>
    </location>
    <ligand>
        <name>1-deoxy-D-xylulose 5-phosphate</name>
        <dbReference type="ChEBI" id="CHEBI:57792"/>
    </ligand>
</feature>
<feature type="binding site" evidence="9">
    <location>
        <position position="18"/>
    </location>
    <ligand>
        <name>NADPH</name>
        <dbReference type="ChEBI" id="CHEBI:57783"/>
    </ligand>
</feature>
<sequence length="399" mass="42225">MVAERNVMQLAVLGATGSIGQSTLDVVARHPERLRVVAVAAGRDVEGLVEICRQHRPAYAALDDPQAAREFEQRLRQEGLGGITVGSGEQGVAELAELAEVDAVVTAVVGAAGLASSMAACRAGKRILLANKETLVVAGELFMSTAAASGAEIVPVDSEHNAVFQALPADKRIDGNGVERIVLTASGGPFRDRDPDTLAAITPEQACAHPNWSMGRKISVDSATMMNKGLEVIEACHLFDLSPGRVDVVIHRQSLIHALVGYKDGSYLAQIGSPDMRVPIAYALGFPQRVESGVELLDLVAAGRLDLEAVNERRFPCLSLAYQALRSGGGACAVLNAANEIAVDAFLNSRLRYDLIAPVIEETLAEQGIVATPTDLESAREVDAQARLTAERAVIRQAE</sequence>
<dbReference type="GO" id="GO:0030604">
    <property type="term" value="F:1-deoxy-D-xylulose-5-phosphate reductoisomerase activity"/>
    <property type="evidence" value="ECO:0007669"/>
    <property type="project" value="UniProtKB-UniRule"/>
</dbReference>
<name>A0A0X8X8H5_HALHR</name>
<evidence type="ECO:0000256" key="9">
    <source>
        <dbReference type="HAMAP-Rule" id="MF_00183"/>
    </source>
</evidence>
<evidence type="ECO:0000256" key="6">
    <source>
        <dbReference type="ARBA" id="ARBA00023211"/>
    </source>
</evidence>
<keyword evidence="3 9" id="KW-0479">Metal-binding</keyword>
<comment type="caution">
    <text evidence="9">Lacks conserved residue(s) required for the propagation of feature annotation.</text>
</comment>
<evidence type="ECO:0000256" key="1">
    <source>
        <dbReference type="ARBA" id="ARBA00005094"/>
    </source>
</evidence>
<evidence type="ECO:0000256" key="3">
    <source>
        <dbReference type="ARBA" id="ARBA00022723"/>
    </source>
</evidence>
<dbReference type="SUPFAM" id="SSF51735">
    <property type="entry name" value="NAD(P)-binding Rossmann-fold domains"/>
    <property type="match status" value="1"/>
</dbReference>
<feature type="binding site" evidence="9">
    <location>
        <position position="231"/>
    </location>
    <ligand>
        <name>1-deoxy-D-xylulose 5-phosphate</name>
        <dbReference type="ChEBI" id="CHEBI:57792"/>
    </ligand>
</feature>
<feature type="binding site" evidence="9">
    <location>
        <position position="215"/>
    </location>
    <ligand>
        <name>NADPH</name>
        <dbReference type="ChEBI" id="CHEBI:57783"/>
    </ligand>
</feature>
<evidence type="ECO:0000259" key="12">
    <source>
        <dbReference type="Pfam" id="PF13288"/>
    </source>
</evidence>
<keyword evidence="14" id="KW-1185">Reference proteome</keyword>
<feature type="binding site" evidence="9">
    <location>
        <position position="227"/>
    </location>
    <ligand>
        <name>1-deoxy-D-xylulose 5-phosphate</name>
        <dbReference type="ChEBI" id="CHEBI:57792"/>
    </ligand>
</feature>
<keyword evidence="9" id="KW-0460">Magnesium</keyword>
<keyword evidence="7 9" id="KW-0414">Isoprene biosynthesis</keyword>
<feature type="binding site" evidence="9">
    <location>
        <position position="131"/>
    </location>
    <ligand>
        <name>NADPH</name>
        <dbReference type="ChEBI" id="CHEBI:57783"/>
    </ligand>
</feature>
<reference evidence="13" key="1">
    <citation type="submission" date="2016-02" db="EMBL/GenBank/DDBJ databases">
        <title>Halorhodospira halochloris DSM-1059 complete genome, version 2.</title>
        <authorList>
            <person name="Tsukatani Y."/>
        </authorList>
    </citation>
    <scope>NUCLEOTIDE SEQUENCE</scope>
    <source>
        <strain evidence="13">DSM 1059</strain>
    </source>
</reference>
<feature type="binding site" evidence="9">
    <location>
        <position position="231"/>
    </location>
    <ligand>
        <name>Mn(2+)</name>
        <dbReference type="ChEBI" id="CHEBI:29035"/>
    </ligand>
</feature>
<protein>
    <recommendedName>
        <fullName evidence="9">1-deoxy-D-xylulose 5-phosphate reductoisomerase</fullName>
        <shortName evidence="9">DXP reductoisomerase</shortName>
        <ecNumber evidence="9">1.1.1.267</ecNumber>
    </recommendedName>
    <alternativeName>
        <fullName evidence="9">1-deoxyxylulose-5-phosphate reductoisomerase</fullName>
    </alternativeName>
    <alternativeName>
        <fullName evidence="9">2-C-methyl-D-erythritol 4-phosphate synthase</fullName>
    </alternativeName>
</protein>
<evidence type="ECO:0000256" key="7">
    <source>
        <dbReference type="ARBA" id="ARBA00023229"/>
    </source>
</evidence>
<evidence type="ECO:0000256" key="2">
    <source>
        <dbReference type="ARBA" id="ARBA00006825"/>
    </source>
</evidence>
<feature type="domain" description="1-deoxy-D-xylulose 5-phosphate reductoisomerase C-terminal" evidence="11">
    <location>
        <begin position="153"/>
        <end position="239"/>
    </location>
</feature>
<feature type="binding site" evidence="9">
    <location>
        <position position="159"/>
    </location>
    <ligand>
        <name>1-deoxy-D-xylulose 5-phosphate</name>
        <dbReference type="ChEBI" id="CHEBI:57792"/>
    </ligand>
</feature>
<accession>A0A0X8X8H5</accession>
<dbReference type="Pfam" id="PF13288">
    <property type="entry name" value="DXPR_C"/>
    <property type="match status" value="1"/>
</dbReference>
<feature type="binding site" evidence="9">
    <location>
        <position position="209"/>
    </location>
    <ligand>
        <name>1-deoxy-D-xylulose 5-phosphate</name>
        <dbReference type="ChEBI" id="CHEBI:57792"/>
    </ligand>
</feature>
<feature type="binding site" evidence="9">
    <location>
        <position position="17"/>
    </location>
    <ligand>
        <name>NADPH</name>
        <dbReference type="ChEBI" id="CHEBI:57783"/>
    </ligand>
</feature>
<evidence type="ECO:0000256" key="5">
    <source>
        <dbReference type="ARBA" id="ARBA00023002"/>
    </source>
</evidence>
<comment type="pathway">
    <text evidence="1 9">Isoprenoid biosynthesis; isopentenyl diphosphate biosynthesis via DXP pathway; isopentenyl diphosphate from 1-deoxy-D-xylulose 5-phosphate: step 1/6.</text>
</comment>
<feature type="binding site" evidence="9">
    <location>
        <position position="157"/>
    </location>
    <ligand>
        <name>Mn(2+)</name>
        <dbReference type="ChEBI" id="CHEBI:29035"/>
    </ligand>
</feature>
<feature type="binding site" evidence="9">
    <location>
        <position position="186"/>
    </location>
    <ligand>
        <name>1-deoxy-D-xylulose 5-phosphate</name>
        <dbReference type="ChEBI" id="CHEBI:57792"/>
    </ligand>
</feature>
<dbReference type="NCBIfam" id="NF009114">
    <property type="entry name" value="PRK12464.1"/>
    <property type="match status" value="1"/>
</dbReference>
<evidence type="ECO:0000256" key="4">
    <source>
        <dbReference type="ARBA" id="ARBA00022857"/>
    </source>
</evidence>
<dbReference type="Gene3D" id="3.40.50.720">
    <property type="entry name" value="NAD(P)-binding Rossmann-like Domain"/>
    <property type="match status" value="1"/>
</dbReference>
<dbReference type="PANTHER" id="PTHR30525:SF0">
    <property type="entry name" value="1-DEOXY-D-XYLULOSE 5-PHOSPHATE REDUCTOISOMERASE, CHLOROPLASTIC"/>
    <property type="match status" value="1"/>
</dbReference>
<feature type="binding site" evidence="9">
    <location>
        <position position="132"/>
    </location>
    <ligand>
        <name>1-deoxy-D-xylulose 5-phosphate</name>
        <dbReference type="ChEBI" id="CHEBI:57792"/>
    </ligand>
</feature>
<dbReference type="GO" id="GO:0030145">
    <property type="term" value="F:manganese ion binding"/>
    <property type="evidence" value="ECO:0007669"/>
    <property type="project" value="TreeGrafter"/>
</dbReference>
<feature type="binding site" evidence="9">
    <location>
        <position position="228"/>
    </location>
    <ligand>
        <name>1-deoxy-D-xylulose 5-phosphate</name>
        <dbReference type="ChEBI" id="CHEBI:57792"/>
    </ligand>
</feature>
<comment type="function">
    <text evidence="9">Catalyzes the NADPH-dependent rearrangement and reduction of 1-deoxy-D-xylulose-5-phosphate (DXP) to 2-C-methyl-D-erythritol 4-phosphate (MEP).</text>
</comment>
<evidence type="ECO:0000256" key="8">
    <source>
        <dbReference type="ARBA" id="ARBA00048543"/>
    </source>
</evidence>
<feature type="binding site" evidence="9">
    <location>
        <position position="133"/>
    </location>
    <ligand>
        <name>NADPH</name>
        <dbReference type="ChEBI" id="CHEBI:57783"/>
    </ligand>
</feature>
<comment type="catalytic activity">
    <reaction evidence="8">
        <text>2-C-methyl-D-erythritol 4-phosphate + NADP(+) = 1-deoxy-D-xylulose 5-phosphate + NADPH + H(+)</text>
        <dbReference type="Rhea" id="RHEA:13717"/>
        <dbReference type="ChEBI" id="CHEBI:15378"/>
        <dbReference type="ChEBI" id="CHEBI:57783"/>
        <dbReference type="ChEBI" id="CHEBI:57792"/>
        <dbReference type="ChEBI" id="CHEBI:58262"/>
        <dbReference type="ChEBI" id="CHEBI:58349"/>
        <dbReference type="EC" id="1.1.1.267"/>
    </reaction>
    <physiologicalReaction direction="right-to-left" evidence="8">
        <dbReference type="Rhea" id="RHEA:13719"/>
    </physiologicalReaction>
</comment>
<dbReference type="NCBIfam" id="TIGR00243">
    <property type="entry name" value="Dxr"/>
    <property type="match status" value="1"/>
</dbReference>
<dbReference type="InterPro" id="IPR013644">
    <property type="entry name" value="DXP_reductoisomerase_C"/>
</dbReference>
<feature type="domain" description="DXP reductoisomerase C-terminal" evidence="12">
    <location>
        <begin position="271"/>
        <end position="387"/>
    </location>
</feature>
<evidence type="ECO:0000259" key="10">
    <source>
        <dbReference type="Pfam" id="PF02670"/>
    </source>
</evidence>
<comment type="similarity">
    <text evidence="2 9">Belongs to the DXR family.</text>
</comment>
<dbReference type="InterPro" id="IPR013512">
    <property type="entry name" value="DXP_reductoisomerase_N"/>
</dbReference>
<feature type="binding site" evidence="9">
    <location>
        <position position="159"/>
    </location>
    <ligand>
        <name>Mn(2+)</name>
        <dbReference type="ChEBI" id="CHEBI:29035"/>
    </ligand>
</feature>
<dbReference type="InterPro" id="IPR003821">
    <property type="entry name" value="DXP_reductoisomerase"/>
</dbReference>
<feature type="binding site" evidence="9">
    <location>
        <position position="43"/>
    </location>
    <ligand>
        <name>NADPH</name>
        <dbReference type="ChEBI" id="CHEBI:57783"/>
    </ligand>
</feature>
<dbReference type="Pfam" id="PF02670">
    <property type="entry name" value="DXP_reductoisom"/>
    <property type="match status" value="1"/>
</dbReference>
<feature type="binding site" evidence="9">
    <location>
        <position position="19"/>
    </location>
    <ligand>
        <name>NADPH</name>
        <dbReference type="ChEBI" id="CHEBI:57783"/>
    </ligand>
</feature>
<dbReference type="SUPFAM" id="SSF55347">
    <property type="entry name" value="Glyceraldehyde-3-phosphate dehydrogenase-like, C-terminal domain"/>
    <property type="match status" value="1"/>
</dbReference>
<dbReference type="EMBL" id="AP017372">
    <property type="protein sequence ID" value="BAU57455.2"/>
    <property type="molecule type" value="Genomic_DNA"/>
</dbReference>
<dbReference type="GO" id="GO:0016853">
    <property type="term" value="F:isomerase activity"/>
    <property type="evidence" value="ECO:0007669"/>
    <property type="project" value="UniProtKB-KW"/>
</dbReference>
<dbReference type="InterPro" id="IPR026877">
    <property type="entry name" value="DXPR_C"/>
</dbReference>
<dbReference type="HAMAP" id="MF_00183">
    <property type="entry name" value="DXP_reductoisom"/>
    <property type="match status" value="1"/>
</dbReference>